<dbReference type="EMBL" id="BTCM01000001">
    <property type="protein sequence ID" value="GMK54487.1"/>
    <property type="molecule type" value="Genomic_DNA"/>
</dbReference>
<dbReference type="Proteomes" id="UP001222932">
    <property type="component" value="Unassembled WGS sequence"/>
</dbReference>
<feature type="transmembrane region" description="Helical" evidence="1">
    <location>
        <begin position="67"/>
        <end position="84"/>
    </location>
</feature>
<comment type="caution">
    <text evidence="2">The sequence shown here is derived from an EMBL/GenBank/DDBJ whole genome shotgun (WGS) entry which is preliminary data.</text>
</comment>
<feature type="transmembrane region" description="Helical" evidence="1">
    <location>
        <begin position="33"/>
        <end position="55"/>
    </location>
</feature>
<sequence length="234" mass="26393">MPAYPRPTVALQYAFEHVEDFFLRSYPVRDLPLHVRPAIIAAVAIWVLLLGVLGFAPLPDLPLNDKALHFFGMGFAAFLIYFVFEVPEGPHRRVWYIRRAPLLLTLVLAFLFGGIVSEFLQAMLPWKHFQVGDIVANLLGATVFLYIAHLLHTRARRRSEIADLYQPLPSHSYRDAQGRTHAFAPAPGGDVAAVELVEAEGHDTRDARNDVWDDEIDDLEPRGNSVFKLDDDIV</sequence>
<gene>
    <name evidence="2" type="ORF">CspeluHIS016_0110730</name>
</gene>
<dbReference type="AlphaFoldDB" id="A0AAD3YA46"/>
<name>A0AAD3YA46_9TREE</name>
<reference evidence="2" key="1">
    <citation type="journal article" date="2023" name="BMC Genomics">
        <title>Chromosome-level genome assemblies of Cutaneotrichosporon spp. (Trichosporonales, Basidiomycota) reveal imbalanced evolution between nucleotide sequences and chromosome synteny.</title>
        <authorList>
            <person name="Kobayashi Y."/>
            <person name="Kayamori A."/>
            <person name="Aoki K."/>
            <person name="Shiwa Y."/>
            <person name="Matsutani M."/>
            <person name="Fujita N."/>
            <person name="Sugita T."/>
            <person name="Iwasaki W."/>
            <person name="Tanaka N."/>
            <person name="Takashima M."/>
        </authorList>
    </citation>
    <scope>NUCLEOTIDE SEQUENCE</scope>
    <source>
        <strain evidence="2">HIS016</strain>
    </source>
</reference>
<accession>A0AAD3YA46</accession>
<feature type="transmembrane region" description="Helical" evidence="1">
    <location>
        <begin position="96"/>
        <end position="116"/>
    </location>
</feature>
<evidence type="ECO:0000313" key="2">
    <source>
        <dbReference type="EMBL" id="GMK54487.1"/>
    </source>
</evidence>
<protein>
    <recommendedName>
        <fullName evidence="4">VanZ-like domain-containing protein</fullName>
    </recommendedName>
</protein>
<evidence type="ECO:0008006" key="4">
    <source>
        <dbReference type="Google" id="ProtNLM"/>
    </source>
</evidence>
<evidence type="ECO:0000256" key="1">
    <source>
        <dbReference type="SAM" id="Phobius"/>
    </source>
</evidence>
<dbReference type="PANTHER" id="PTHR28008:SF1">
    <property type="entry name" value="DOMAIN PROTEIN, PUTATIVE (AFU_ORTHOLOGUE AFUA_3G10980)-RELATED"/>
    <property type="match status" value="1"/>
</dbReference>
<organism evidence="2 3">
    <name type="scientific">Cutaneotrichosporon spelunceum</name>
    <dbReference type="NCBI Taxonomy" id="1672016"/>
    <lineage>
        <taxon>Eukaryota</taxon>
        <taxon>Fungi</taxon>
        <taxon>Dikarya</taxon>
        <taxon>Basidiomycota</taxon>
        <taxon>Agaricomycotina</taxon>
        <taxon>Tremellomycetes</taxon>
        <taxon>Trichosporonales</taxon>
        <taxon>Trichosporonaceae</taxon>
        <taxon>Cutaneotrichosporon</taxon>
    </lineage>
</organism>
<feature type="transmembrane region" description="Helical" evidence="1">
    <location>
        <begin position="128"/>
        <end position="148"/>
    </location>
</feature>
<keyword evidence="1" id="KW-0812">Transmembrane</keyword>
<proteinExistence type="predicted"/>
<keyword evidence="1" id="KW-1133">Transmembrane helix</keyword>
<keyword evidence="1" id="KW-0472">Membrane</keyword>
<reference evidence="2" key="2">
    <citation type="submission" date="2023-06" db="EMBL/GenBank/DDBJ databases">
        <authorList>
            <person name="Kobayashi Y."/>
            <person name="Kayamori A."/>
            <person name="Aoki K."/>
            <person name="Shiwa Y."/>
            <person name="Fujita N."/>
            <person name="Sugita T."/>
            <person name="Iwasaki W."/>
            <person name="Tanaka N."/>
            <person name="Takashima M."/>
        </authorList>
    </citation>
    <scope>NUCLEOTIDE SEQUENCE</scope>
    <source>
        <strain evidence="2">HIS016</strain>
    </source>
</reference>
<dbReference type="PANTHER" id="PTHR28008">
    <property type="entry name" value="DOMAIN PROTEIN, PUTATIVE (AFU_ORTHOLOGUE AFUA_3G10980)-RELATED"/>
    <property type="match status" value="1"/>
</dbReference>
<evidence type="ECO:0000313" key="3">
    <source>
        <dbReference type="Proteomes" id="UP001222932"/>
    </source>
</evidence>
<keyword evidence="3" id="KW-1185">Reference proteome</keyword>